<proteinExistence type="predicted"/>
<gene>
    <name evidence="2" type="ORF">SDC9_170013</name>
</gene>
<dbReference type="InterPro" id="IPR024749">
    <property type="entry name" value="Collagen-bd_put"/>
</dbReference>
<feature type="domain" description="Putative collagen-binding" evidence="1">
    <location>
        <begin position="1"/>
        <end position="74"/>
    </location>
</feature>
<dbReference type="Pfam" id="PF12904">
    <property type="entry name" value="Collagen_bind_2"/>
    <property type="match status" value="1"/>
</dbReference>
<comment type="caution">
    <text evidence="2">The sequence shown here is derived from an EMBL/GenBank/DDBJ whole genome shotgun (WGS) entry which is preliminary data.</text>
</comment>
<dbReference type="EMBL" id="VSSQ01070912">
    <property type="protein sequence ID" value="MPN22630.1"/>
    <property type="molecule type" value="Genomic_DNA"/>
</dbReference>
<reference evidence="2" key="1">
    <citation type="submission" date="2019-08" db="EMBL/GenBank/DDBJ databases">
        <authorList>
            <person name="Kucharzyk K."/>
            <person name="Murdoch R.W."/>
            <person name="Higgins S."/>
            <person name="Loffler F."/>
        </authorList>
    </citation>
    <scope>NUCLEOTIDE SEQUENCE</scope>
</reference>
<organism evidence="2">
    <name type="scientific">bioreactor metagenome</name>
    <dbReference type="NCBI Taxonomy" id="1076179"/>
    <lineage>
        <taxon>unclassified sequences</taxon>
        <taxon>metagenomes</taxon>
        <taxon>ecological metagenomes</taxon>
    </lineage>
</organism>
<evidence type="ECO:0000313" key="2">
    <source>
        <dbReference type="EMBL" id="MPN22630.1"/>
    </source>
</evidence>
<sequence length="77" mass="8598">MATRGVDYALIYIPTGKETVVSLDKMNTTKQIQLSWFQPCTGIRKPIKITEAKGNFTARPATRGKGNDWVLILEEVS</sequence>
<protein>
    <recommendedName>
        <fullName evidence="1">Putative collagen-binding domain-containing protein</fullName>
    </recommendedName>
</protein>
<dbReference type="AlphaFoldDB" id="A0A645G9E0"/>
<name>A0A645G9E0_9ZZZZ</name>
<accession>A0A645G9E0</accession>
<evidence type="ECO:0000259" key="1">
    <source>
        <dbReference type="Pfam" id="PF12904"/>
    </source>
</evidence>